<evidence type="ECO:0000256" key="1">
    <source>
        <dbReference type="SAM" id="MobiDB-lite"/>
    </source>
</evidence>
<evidence type="ECO:0000313" key="2">
    <source>
        <dbReference type="EMBL" id="BAS94238.1"/>
    </source>
</evidence>
<dbReference type="EMBL" id="AP014961">
    <property type="protein sequence ID" value="BAS94238.1"/>
    <property type="molecule type" value="Genomic_DNA"/>
</dbReference>
<accession>A0A0P0WMZ0</accession>
<feature type="compositionally biased region" description="Basic residues" evidence="1">
    <location>
        <begin position="36"/>
        <end position="45"/>
    </location>
</feature>
<reference evidence="2 3" key="3">
    <citation type="journal article" date="2013" name="Rice">
        <title>Improvement of the Oryza sativa Nipponbare reference genome using next generation sequence and optical map data.</title>
        <authorList>
            <person name="Kawahara Y."/>
            <person name="de la Bastide M."/>
            <person name="Hamilton J.P."/>
            <person name="Kanamori H."/>
            <person name="McCombie W.R."/>
            <person name="Ouyang S."/>
            <person name="Schwartz D.C."/>
            <person name="Tanaka T."/>
            <person name="Wu J."/>
            <person name="Zhou S."/>
            <person name="Childs K.L."/>
            <person name="Davidson R.M."/>
            <person name="Lin H."/>
            <person name="Quesada-Ocampo L."/>
            <person name="Vaillancourt B."/>
            <person name="Sakai H."/>
            <person name="Lee S.S."/>
            <person name="Kim J."/>
            <person name="Numa H."/>
            <person name="Itoh T."/>
            <person name="Buell C.R."/>
            <person name="Matsumoto T."/>
        </authorList>
    </citation>
    <scope>NUCLEOTIDE SEQUENCE [LARGE SCALE GENOMIC DNA]</scope>
    <source>
        <strain evidence="3">cv. Nipponbare</strain>
    </source>
</reference>
<keyword evidence="3" id="KW-1185">Reference proteome</keyword>
<name>A0A0P0WMZ0_ORYSJ</name>
<feature type="non-terminal residue" evidence="2">
    <location>
        <position position="83"/>
    </location>
</feature>
<dbReference type="PaxDb" id="39947-A0A0P0WMZ0"/>
<dbReference type="Proteomes" id="UP000059680">
    <property type="component" value="Chromosome 5"/>
</dbReference>
<dbReference type="InParanoid" id="A0A0P0WMZ0"/>
<evidence type="ECO:0000313" key="3">
    <source>
        <dbReference type="Proteomes" id="UP000059680"/>
    </source>
</evidence>
<feature type="compositionally biased region" description="Basic and acidic residues" evidence="1">
    <location>
        <begin position="14"/>
        <end position="28"/>
    </location>
</feature>
<gene>
    <name evidence="2" type="ordered locus">Os05g0440466</name>
    <name evidence="2" type="ORF">OSNPB_050440466</name>
</gene>
<feature type="compositionally biased region" description="Pro residues" evidence="1">
    <location>
        <begin position="54"/>
        <end position="77"/>
    </location>
</feature>
<feature type="non-terminal residue" evidence="2">
    <location>
        <position position="1"/>
    </location>
</feature>
<protein>
    <submittedName>
        <fullName evidence="2">Os05g0440466 protein</fullName>
    </submittedName>
</protein>
<proteinExistence type="predicted"/>
<reference evidence="3" key="1">
    <citation type="journal article" date="2005" name="Nature">
        <title>The map-based sequence of the rice genome.</title>
        <authorList>
            <consortium name="International rice genome sequencing project (IRGSP)"/>
            <person name="Matsumoto T."/>
            <person name="Wu J."/>
            <person name="Kanamori H."/>
            <person name="Katayose Y."/>
            <person name="Fujisawa M."/>
            <person name="Namiki N."/>
            <person name="Mizuno H."/>
            <person name="Yamamoto K."/>
            <person name="Antonio B.A."/>
            <person name="Baba T."/>
            <person name="Sakata K."/>
            <person name="Nagamura Y."/>
            <person name="Aoki H."/>
            <person name="Arikawa K."/>
            <person name="Arita K."/>
            <person name="Bito T."/>
            <person name="Chiden Y."/>
            <person name="Fujitsuka N."/>
            <person name="Fukunaka R."/>
            <person name="Hamada M."/>
            <person name="Harada C."/>
            <person name="Hayashi A."/>
            <person name="Hijishita S."/>
            <person name="Honda M."/>
            <person name="Hosokawa S."/>
            <person name="Ichikawa Y."/>
            <person name="Idonuma A."/>
            <person name="Iijima M."/>
            <person name="Ikeda M."/>
            <person name="Ikeno M."/>
            <person name="Ito K."/>
            <person name="Ito S."/>
            <person name="Ito T."/>
            <person name="Ito Y."/>
            <person name="Ito Y."/>
            <person name="Iwabuchi A."/>
            <person name="Kamiya K."/>
            <person name="Karasawa W."/>
            <person name="Kurita K."/>
            <person name="Katagiri S."/>
            <person name="Kikuta A."/>
            <person name="Kobayashi H."/>
            <person name="Kobayashi N."/>
            <person name="Machita K."/>
            <person name="Maehara T."/>
            <person name="Masukawa M."/>
            <person name="Mizubayashi T."/>
            <person name="Mukai Y."/>
            <person name="Nagasaki H."/>
            <person name="Nagata Y."/>
            <person name="Naito S."/>
            <person name="Nakashima M."/>
            <person name="Nakama Y."/>
            <person name="Nakamichi Y."/>
            <person name="Nakamura M."/>
            <person name="Meguro A."/>
            <person name="Negishi M."/>
            <person name="Ohta I."/>
            <person name="Ohta T."/>
            <person name="Okamoto M."/>
            <person name="Ono N."/>
            <person name="Saji S."/>
            <person name="Sakaguchi M."/>
            <person name="Sakai K."/>
            <person name="Shibata M."/>
            <person name="Shimokawa T."/>
            <person name="Song J."/>
            <person name="Takazaki Y."/>
            <person name="Terasawa K."/>
            <person name="Tsugane M."/>
            <person name="Tsuji K."/>
            <person name="Ueda S."/>
            <person name="Waki K."/>
            <person name="Yamagata H."/>
            <person name="Yamamoto M."/>
            <person name="Yamamoto S."/>
            <person name="Yamane H."/>
            <person name="Yoshiki S."/>
            <person name="Yoshihara R."/>
            <person name="Yukawa K."/>
            <person name="Zhong H."/>
            <person name="Yano M."/>
            <person name="Yuan Q."/>
            <person name="Ouyang S."/>
            <person name="Liu J."/>
            <person name="Jones K.M."/>
            <person name="Gansberger K."/>
            <person name="Moffat K."/>
            <person name="Hill J."/>
            <person name="Bera J."/>
            <person name="Fadrosh D."/>
            <person name="Jin S."/>
            <person name="Johri S."/>
            <person name="Kim M."/>
            <person name="Overton L."/>
            <person name="Reardon M."/>
            <person name="Tsitrin T."/>
            <person name="Vuong H."/>
            <person name="Weaver B."/>
            <person name="Ciecko A."/>
            <person name="Tallon L."/>
            <person name="Jackson J."/>
            <person name="Pai G."/>
            <person name="Aken S.V."/>
            <person name="Utterback T."/>
            <person name="Reidmuller S."/>
            <person name="Feldblyum T."/>
            <person name="Hsiao J."/>
            <person name="Zismann V."/>
            <person name="Iobst S."/>
            <person name="de Vazeille A.R."/>
            <person name="Buell C.R."/>
            <person name="Ying K."/>
            <person name="Li Y."/>
            <person name="Lu T."/>
            <person name="Huang Y."/>
            <person name="Zhao Q."/>
            <person name="Feng Q."/>
            <person name="Zhang L."/>
            <person name="Zhu J."/>
            <person name="Weng Q."/>
            <person name="Mu J."/>
            <person name="Lu Y."/>
            <person name="Fan D."/>
            <person name="Liu Y."/>
            <person name="Guan J."/>
            <person name="Zhang Y."/>
            <person name="Yu S."/>
            <person name="Liu X."/>
            <person name="Zhang Y."/>
            <person name="Hong G."/>
            <person name="Han B."/>
            <person name="Choisne N."/>
            <person name="Demange N."/>
            <person name="Orjeda G."/>
            <person name="Samain S."/>
            <person name="Cattolico L."/>
            <person name="Pelletier E."/>
            <person name="Couloux A."/>
            <person name="Segurens B."/>
            <person name="Wincker P."/>
            <person name="D'Hont A."/>
            <person name="Scarpelli C."/>
            <person name="Weissenbach J."/>
            <person name="Salanoubat M."/>
            <person name="Quetier F."/>
            <person name="Yu Y."/>
            <person name="Kim H.R."/>
            <person name="Rambo T."/>
            <person name="Currie J."/>
            <person name="Collura K."/>
            <person name="Luo M."/>
            <person name="Yang T."/>
            <person name="Ammiraju J.S.S."/>
            <person name="Engler F."/>
            <person name="Soderlund C."/>
            <person name="Wing R.A."/>
            <person name="Palmer L.E."/>
            <person name="de la Bastide M."/>
            <person name="Spiegel L."/>
            <person name="Nascimento L."/>
            <person name="Zutavern T."/>
            <person name="O'Shaughnessy A."/>
            <person name="Dike S."/>
            <person name="Dedhia N."/>
            <person name="Preston R."/>
            <person name="Balija V."/>
            <person name="McCombie W.R."/>
            <person name="Chow T."/>
            <person name="Chen H."/>
            <person name="Chung M."/>
            <person name="Chen C."/>
            <person name="Shaw J."/>
            <person name="Wu H."/>
            <person name="Hsiao K."/>
            <person name="Chao Y."/>
            <person name="Chu M."/>
            <person name="Cheng C."/>
            <person name="Hour A."/>
            <person name="Lee P."/>
            <person name="Lin S."/>
            <person name="Lin Y."/>
            <person name="Liou J."/>
            <person name="Liu S."/>
            <person name="Hsing Y."/>
            <person name="Raghuvanshi S."/>
            <person name="Mohanty A."/>
            <person name="Bharti A.K."/>
            <person name="Gaur A."/>
            <person name="Gupta V."/>
            <person name="Kumar D."/>
            <person name="Ravi V."/>
            <person name="Vij S."/>
            <person name="Kapur A."/>
            <person name="Khurana P."/>
            <person name="Khurana P."/>
            <person name="Khurana J.P."/>
            <person name="Tyagi A.K."/>
            <person name="Gaikwad K."/>
            <person name="Singh A."/>
            <person name="Dalal V."/>
            <person name="Srivastava S."/>
            <person name="Dixit A."/>
            <person name="Pal A.K."/>
            <person name="Ghazi I.A."/>
            <person name="Yadav M."/>
            <person name="Pandit A."/>
            <person name="Bhargava A."/>
            <person name="Sureshbabu K."/>
            <person name="Batra K."/>
            <person name="Sharma T.R."/>
            <person name="Mohapatra T."/>
            <person name="Singh N.K."/>
            <person name="Messing J."/>
            <person name="Nelson A.B."/>
            <person name="Fuks G."/>
            <person name="Kavchok S."/>
            <person name="Keizer G."/>
            <person name="Linton E."/>
            <person name="Llaca V."/>
            <person name="Song R."/>
            <person name="Tanyolac B."/>
            <person name="Young S."/>
            <person name="Ho-Il K."/>
            <person name="Hahn J.H."/>
            <person name="Sangsakoo G."/>
            <person name="Vanavichit A."/>
            <person name="de Mattos Luiz.A.T."/>
            <person name="Zimmer P.D."/>
            <person name="Malone G."/>
            <person name="Dellagostin O."/>
            <person name="de Oliveira A.C."/>
            <person name="Bevan M."/>
            <person name="Bancroft I."/>
            <person name="Minx P."/>
            <person name="Cordum H."/>
            <person name="Wilson R."/>
            <person name="Cheng Z."/>
            <person name="Jin W."/>
            <person name="Jiang J."/>
            <person name="Leong S.A."/>
            <person name="Iwama H."/>
            <person name="Gojobori T."/>
            <person name="Itoh T."/>
            <person name="Niimura Y."/>
            <person name="Fujii Y."/>
            <person name="Habara T."/>
            <person name="Sakai H."/>
            <person name="Sato Y."/>
            <person name="Wilson G."/>
            <person name="Kumar K."/>
            <person name="McCouch S."/>
            <person name="Juretic N."/>
            <person name="Hoen D."/>
            <person name="Wright S."/>
            <person name="Bruskiewich R."/>
            <person name="Bureau T."/>
            <person name="Miyao A."/>
            <person name="Hirochika H."/>
            <person name="Nishikawa T."/>
            <person name="Kadowaki K."/>
            <person name="Sugiura M."/>
            <person name="Burr B."/>
            <person name="Sasaki T."/>
        </authorList>
    </citation>
    <scope>NUCLEOTIDE SEQUENCE [LARGE SCALE GENOMIC DNA]</scope>
    <source>
        <strain evidence="3">cv. Nipponbare</strain>
    </source>
</reference>
<reference evidence="2 3" key="2">
    <citation type="journal article" date="2013" name="Plant Cell Physiol.">
        <title>Rice Annotation Project Database (RAP-DB): an integrative and interactive database for rice genomics.</title>
        <authorList>
            <person name="Sakai H."/>
            <person name="Lee S.S."/>
            <person name="Tanaka T."/>
            <person name="Numa H."/>
            <person name="Kim J."/>
            <person name="Kawahara Y."/>
            <person name="Wakimoto H."/>
            <person name="Yang C.C."/>
            <person name="Iwamoto M."/>
            <person name="Abe T."/>
            <person name="Yamada Y."/>
            <person name="Muto A."/>
            <person name="Inokuchi H."/>
            <person name="Ikemura T."/>
            <person name="Matsumoto T."/>
            <person name="Sasaki T."/>
            <person name="Itoh T."/>
        </authorList>
    </citation>
    <scope>NUCLEOTIDE SEQUENCE [LARGE SCALE GENOMIC DNA]</scope>
    <source>
        <strain evidence="3">cv. Nipponbare</strain>
    </source>
</reference>
<feature type="region of interest" description="Disordered" evidence="1">
    <location>
        <begin position="14"/>
        <end position="83"/>
    </location>
</feature>
<organism evidence="2 3">
    <name type="scientific">Oryza sativa subsp. japonica</name>
    <name type="common">Rice</name>
    <dbReference type="NCBI Taxonomy" id="39947"/>
    <lineage>
        <taxon>Eukaryota</taxon>
        <taxon>Viridiplantae</taxon>
        <taxon>Streptophyta</taxon>
        <taxon>Embryophyta</taxon>
        <taxon>Tracheophyta</taxon>
        <taxon>Spermatophyta</taxon>
        <taxon>Magnoliopsida</taxon>
        <taxon>Liliopsida</taxon>
        <taxon>Poales</taxon>
        <taxon>Poaceae</taxon>
        <taxon>BOP clade</taxon>
        <taxon>Oryzoideae</taxon>
        <taxon>Oryzeae</taxon>
        <taxon>Oryzinae</taxon>
        <taxon>Oryza</taxon>
        <taxon>Oryza sativa</taxon>
    </lineage>
</organism>
<dbReference type="AlphaFoldDB" id="A0A0P0WMZ0"/>
<sequence length="83" mass="9101">AVQRSPAWFYLLSRDDAAGGGNRDDSYRRAPGRGPCRTRRGRRRGPACPRARTPRPPPPSLPPRAAPAPPPSPPPRRTPSDDR</sequence>